<keyword evidence="1" id="KW-0812">Transmembrane</keyword>
<accession>A0A7L4ZHZ2</accession>
<evidence type="ECO:0000256" key="1">
    <source>
        <dbReference type="SAM" id="Phobius"/>
    </source>
</evidence>
<evidence type="ECO:0008006" key="4">
    <source>
        <dbReference type="Google" id="ProtNLM"/>
    </source>
</evidence>
<keyword evidence="1" id="KW-1133">Transmembrane helix</keyword>
<dbReference type="KEGG" id="kan:IMCC3317_14550"/>
<name>A0A7L4ZHZ2_9FLAO</name>
<keyword evidence="1" id="KW-0472">Membrane</keyword>
<dbReference type="EMBL" id="CP019288">
    <property type="protein sequence ID" value="QHI36101.1"/>
    <property type="molecule type" value="Genomic_DNA"/>
</dbReference>
<dbReference type="Proteomes" id="UP000464657">
    <property type="component" value="Chromosome"/>
</dbReference>
<dbReference type="RefSeq" id="WP_160128829.1">
    <property type="nucleotide sequence ID" value="NZ_CP019288.1"/>
</dbReference>
<dbReference type="SUPFAM" id="SSF55961">
    <property type="entry name" value="Bet v1-like"/>
    <property type="match status" value="1"/>
</dbReference>
<dbReference type="OrthoDB" id="5734556at2"/>
<proteinExistence type="predicted"/>
<dbReference type="InterPro" id="IPR023393">
    <property type="entry name" value="START-like_dom_sf"/>
</dbReference>
<dbReference type="AlphaFoldDB" id="A0A7L4ZHZ2"/>
<sequence length="242" mass="28136">MENDNQPKKPKKWKRILKYIGKGALILIGILFLYNWYWINSGSTEWQLEIDKDGVQIYSLKVPGDKVVKFRGVMKGKYTLSQLAAPHLKDHTLKTCIEWFPNCTGCEIIRPFDSIRQYDISLWTLDFPAPFQPRELLINTSVMQDENKVVTIDVVAVPNTIDHNEGKVRLERMHNVWKFTPLGNGMVECSQTQDVSFGGLFPFFMLNIIGVDANFEFMRDELPKFLEKEQYKNATFSFIEEQ</sequence>
<evidence type="ECO:0000313" key="2">
    <source>
        <dbReference type="EMBL" id="QHI36101.1"/>
    </source>
</evidence>
<feature type="transmembrane region" description="Helical" evidence="1">
    <location>
        <begin position="20"/>
        <end position="39"/>
    </location>
</feature>
<organism evidence="2 3">
    <name type="scientific">Kordia antarctica</name>
    <dbReference type="NCBI Taxonomy" id="1218801"/>
    <lineage>
        <taxon>Bacteria</taxon>
        <taxon>Pseudomonadati</taxon>
        <taxon>Bacteroidota</taxon>
        <taxon>Flavobacteriia</taxon>
        <taxon>Flavobacteriales</taxon>
        <taxon>Flavobacteriaceae</taxon>
        <taxon>Kordia</taxon>
    </lineage>
</organism>
<dbReference type="Gene3D" id="3.30.530.20">
    <property type="match status" value="1"/>
</dbReference>
<keyword evidence="3" id="KW-1185">Reference proteome</keyword>
<protein>
    <recommendedName>
        <fullName evidence="4">START domain-containing protein</fullName>
    </recommendedName>
</protein>
<gene>
    <name evidence="2" type="ORF">IMCC3317_14550</name>
</gene>
<evidence type="ECO:0000313" key="3">
    <source>
        <dbReference type="Proteomes" id="UP000464657"/>
    </source>
</evidence>
<reference evidence="2 3" key="1">
    <citation type="journal article" date="2013" name="Int. J. Syst. Evol. Microbiol.">
        <title>Kordia antarctica sp. nov., isolated from Antarctic seawater.</title>
        <authorList>
            <person name="Baek K."/>
            <person name="Choi A."/>
            <person name="Kang I."/>
            <person name="Lee K."/>
            <person name="Cho J.C."/>
        </authorList>
    </citation>
    <scope>NUCLEOTIDE SEQUENCE [LARGE SCALE GENOMIC DNA]</scope>
    <source>
        <strain evidence="2 3">IMCC3317</strain>
    </source>
</reference>